<comment type="caution">
    <text evidence="5">The sequence shown here is derived from an EMBL/GenBank/DDBJ whole genome shotgun (WGS) entry which is preliminary data.</text>
</comment>
<evidence type="ECO:0000256" key="1">
    <source>
        <dbReference type="ARBA" id="ARBA00023015"/>
    </source>
</evidence>
<dbReference type="Proteomes" id="UP001296706">
    <property type="component" value="Unassembled WGS sequence"/>
</dbReference>
<proteinExistence type="predicted"/>
<keyword evidence="6" id="KW-1185">Reference proteome</keyword>
<evidence type="ECO:0000259" key="4">
    <source>
        <dbReference type="PROSITE" id="PS50995"/>
    </source>
</evidence>
<dbReference type="SUPFAM" id="SSF46785">
    <property type="entry name" value="Winged helix' DNA-binding domain"/>
    <property type="match status" value="1"/>
</dbReference>
<dbReference type="InterPro" id="IPR023187">
    <property type="entry name" value="Tscrpt_reg_MarR-type_CS"/>
</dbReference>
<dbReference type="EMBL" id="JAAXKY010000036">
    <property type="protein sequence ID" value="NMH78086.1"/>
    <property type="molecule type" value="Genomic_DNA"/>
</dbReference>
<dbReference type="Gene3D" id="1.10.10.10">
    <property type="entry name" value="Winged helix-like DNA-binding domain superfamily/Winged helix DNA-binding domain"/>
    <property type="match status" value="1"/>
</dbReference>
<evidence type="ECO:0000256" key="3">
    <source>
        <dbReference type="ARBA" id="ARBA00023163"/>
    </source>
</evidence>
<dbReference type="PROSITE" id="PS50995">
    <property type="entry name" value="HTH_MARR_2"/>
    <property type="match status" value="1"/>
</dbReference>
<dbReference type="PANTHER" id="PTHR33164">
    <property type="entry name" value="TRANSCRIPTIONAL REGULATOR, MARR FAMILY"/>
    <property type="match status" value="1"/>
</dbReference>
<organism evidence="5 6">
    <name type="scientific">Pseudonocardia xinjiangensis</name>
    <dbReference type="NCBI Taxonomy" id="75289"/>
    <lineage>
        <taxon>Bacteria</taxon>
        <taxon>Bacillati</taxon>
        <taxon>Actinomycetota</taxon>
        <taxon>Actinomycetes</taxon>
        <taxon>Pseudonocardiales</taxon>
        <taxon>Pseudonocardiaceae</taxon>
        <taxon>Pseudonocardia</taxon>
    </lineage>
</organism>
<dbReference type="InterPro" id="IPR036388">
    <property type="entry name" value="WH-like_DNA-bd_sf"/>
</dbReference>
<keyword evidence="1" id="KW-0805">Transcription regulation</keyword>
<name>A0ABX1RFZ3_9PSEU</name>
<dbReference type="PANTHER" id="PTHR33164:SF57">
    <property type="entry name" value="MARR-FAMILY TRANSCRIPTIONAL REGULATOR"/>
    <property type="match status" value="1"/>
</dbReference>
<protein>
    <submittedName>
        <fullName evidence="5">MarR family transcriptional regulator</fullName>
    </submittedName>
</protein>
<dbReference type="Pfam" id="PF12802">
    <property type="entry name" value="MarR_2"/>
    <property type="match status" value="1"/>
</dbReference>
<dbReference type="InterPro" id="IPR000835">
    <property type="entry name" value="HTH_MarR-typ"/>
</dbReference>
<sequence length="161" mass="16970">MSGNAGDDRADDCADDERAALVAAIAAHEAVLRRSAARRPNPLFDSGLTMQQLRVLVVLGADGPLPQGDLAHALGVGLATVTGLVDRLVARGLVERTEDPRDRRVRHAALSADGTALLDRIESAGQEVRARLLARIDLDALRGLERGLAALHEALAELPAP</sequence>
<accession>A0ABX1RFZ3</accession>
<dbReference type="PROSITE" id="PS01117">
    <property type="entry name" value="HTH_MARR_1"/>
    <property type="match status" value="1"/>
</dbReference>
<gene>
    <name evidence="5" type="ORF">HF577_13455</name>
</gene>
<dbReference type="InterPro" id="IPR039422">
    <property type="entry name" value="MarR/SlyA-like"/>
</dbReference>
<reference evidence="5 6" key="1">
    <citation type="submission" date="2020-04" db="EMBL/GenBank/DDBJ databases">
        <authorList>
            <person name="Klaysubun C."/>
            <person name="Duangmal K."/>
            <person name="Lipun K."/>
        </authorList>
    </citation>
    <scope>NUCLEOTIDE SEQUENCE [LARGE SCALE GENOMIC DNA]</scope>
    <source>
        <strain evidence="5 6">JCM 11839</strain>
    </source>
</reference>
<evidence type="ECO:0000313" key="5">
    <source>
        <dbReference type="EMBL" id="NMH78086.1"/>
    </source>
</evidence>
<evidence type="ECO:0000313" key="6">
    <source>
        <dbReference type="Proteomes" id="UP001296706"/>
    </source>
</evidence>
<evidence type="ECO:0000256" key="2">
    <source>
        <dbReference type="ARBA" id="ARBA00023125"/>
    </source>
</evidence>
<dbReference type="PRINTS" id="PR00598">
    <property type="entry name" value="HTHMARR"/>
</dbReference>
<feature type="domain" description="HTH marR-type" evidence="4">
    <location>
        <begin position="18"/>
        <end position="160"/>
    </location>
</feature>
<keyword evidence="2" id="KW-0238">DNA-binding</keyword>
<dbReference type="InterPro" id="IPR036390">
    <property type="entry name" value="WH_DNA-bd_sf"/>
</dbReference>
<dbReference type="RefSeq" id="WP_169396165.1">
    <property type="nucleotide sequence ID" value="NZ_BAAAJH010000029.1"/>
</dbReference>
<dbReference type="SMART" id="SM00347">
    <property type="entry name" value="HTH_MARR"/>
    <property type="match status" value="1"/>
</dbReference>
<keyword evidence="3" id="KW-0804">Transcription</keyword>